<reference evidence="2" key="1">
    <citation type="submission" date="2023-08" db="EMBL/GenBank/DDBJ databases">
        <title>Black Yeasts Isolated from many extreme environments.</title>
        <authorList>
            <person name="Coleine C."/>
            <person name="Stajich J.E."/>
            <person name="Selbmann L."/>
        </authorList>
    </citation>
    <scope>NUCLEOTIDE SEQUENCE</scope>
    <source>
        <strain evidence="2">CCFEE 5810</strain>
    </source>
</reference>
<dbReference type="EMBL" id="JAVRQU010000002">
    <property type="protein sequence ID" value="KAK5706336.1"/>
    <property type="molecule type" value="Genomic_DNA"/>
</dbReference>
<dbReference type="Proteomes" id="UP001310594">
    <property type="component" value="Unassembled WGS sequence"/>
</dbReference>
<dbReference type="SUPFAM" id="SSF75304">
    <property type="entry name" value="Amidase signature (AS) enzymes"/>
    <property type="match status" value="1"/>
</dbReference>
<protein>
    <recommendedName>
        <fullName evidence="1">Amidase domain-containing protein</fullName>
    </recommendedName>
</protein>
<evidence type="ECO:0000259" key="1">
    <source>
        <dbReference type="Pfam" id="PF01425"/>
    </source>
</evidence>
<name>A0AAN7WHU7_9PEZI</name>
<dbReference type="PANTHER" id="PTHR11895:SF171">
    <property type="entry name" value="AMIDASE DOMAIN-CONTAINING PROTEIN"/>
    <property type="match status" value="1"/>
</dbReference>
<evidence type="ECO:0000313" key="3">
    <source>
        <dbReference type="Proteomes" id="UP001310594"/>
    </source>
</evidence>
<dbReference type="InterPro" id="IPR036928">
    <property type="entry name" value="AS_sf"/>
</dbReference>
<dbReference type="GO" id="GO:0003824">
    <property type="term" value="F:catalytic activity"/>
    <property type="evidence" value="ECO:0007669"/>
    <property type="project" value="InterPro"/>
</dbReference>
<dbReference type="Gene3D" id="3.90.1300.10">
    <property type="entry name" value="Amidase signature (AS) domain"/>
    <property type="match status" value="1"/>
</dbReference>
<accession>A0AAN7WHU7</accession>
<comment type="caution">
    <text evidence="2">The sequence shown here is derived from an EMBL/GenBank/DDBJ whole genome shotgun (WGS) entry which is preliminary data.</text>
</comment>
<dbReference type="Pfam" id="PF01425">
    <property type="entry name" value="Amidase"/>
    <property type="match status" value="2"/>
</dbReference>
<feature type="domain" description="Amidase" evidence="1">
    <location>
        <begin position="222"/>
        <end position="562"/>
    </location>
</feature>
<dbReference type="InterPro" id="IPR000120">
    <property type="entry name" value="Amidase"/>
</dbReference>
<dbReference type="PANTHER" id="PTHR11895">
    <property type="entry name" value="TRANSAMIDASE"/>
    <property type="match status" value="1"/>
</dbReference>
<gene>
    <name evidence="2" type="ORF">LTR97_001324</name>
</gene>
<organism evidence="2 3">
    <name type="scientific">Elasticomyces elasticus</name>
    <dbReference type="NCBI Taxonomy" id="574655"/>
    <lineage>
        <taxon>Eukaryota</taxon>
        <taxon>Fungi</taxon>
        <taxon>Dikarya</taxon>
        <taxon>Ascomycota</taxon>
        <taxon>Pezizomycotina</taxon>
        <taxon>Dothideomycetes</taxon>
        <taxon>Dothideomycetidae</taxon>
        <taxon>Mycosphaerellales</taxon>
        <taxon>Teratosphaeriaceae</taxon>
        <taxon>Elasticomyces</taxon>
    </lineage>
</organism>
<evidence type="ECO:0000313" key="2">
    <source>
        <dbReference type="EMBL" id="KAK5706336.1"/>
    </source>
</evidence>
<dbReference type="AlphaFoldDB" id="A0AAN7WHU7"/>
<sequence length="613" mass="65256">MSIVSLSSGEPTCTTEDVKAIAGANGFTITPGSVDETAFLLFANAFDATCEAIENLPEYEDPRLKPVIVDGERQCHRPDAVENPLNAWAHKTTLTIPSAKGPLAGRTIAVKDNVSIAGLPLGLGCSPGLLKDGKHPISPIDAIVVQRILAAGGTVKGTATCENLSMFAVSYTSHSGVVHNAWQPGYATGGSSSGCAALVSIGDVEEARQSGKDTRDYPLGEGVDLAVGGDQGGSIRLPAAYSGIYGLKPTHGLIPYTGIAALNPLIDHTGPMTRTVEDAALMLGVMAGYDGIDPRMTPESPMPDKVPDYAGDLQAWIAGKEKAGQWTADGAAKGLRIGILKEAFDVIGLDPAVADVVKAAAERFRSLGADVKEISIPLHKHGAAIWTIAARPMMPHFVAGNPPDLLSHTMPHLQPNKIGQNYFDTLAHRNPAAVNILMNAAHLQRKYGPALARKAHMHVWELRAAYDKALEECDVLLTPCNNTVAPKHPASTAKTDGNPNGFSERIMDLFEPAIGNTLNTCSFNVTGHPAMSMPVGWGKVKEGDGRLPIGMQVVAKRWDEARSQRAGRLVAGGQIRDSSLAVRPSGNKMYMDRMYVKDWYAKGREIGYKMWDV</sequence>
<dbReference type="InterPro" id="IPR023631">
    <property type="entry name" value="Amidase_dom"/>
</dbReference>
<feature type="domain" description="Amidase" evidence="1">
    <location>
        <begin position="97"/>
        <end position="203"/>
    </location>
</feature>
<proteinExistence type="predicted"/>